<evidence type="ECO:0000313" key="2">
    <source>
        <dbReference type="Proteomes" id="UP000222913"/>
    </source>
</evidence>
<reference evidence="1 2" key="1">
    <citation type="submission" date="2017-10" db="EMBL/GenBank/DDBJ databases">
        <title>Whole-genome sequence of three Streptococcus macedonicus strains isolated from Italian cheeses of the Veneto region.</title>
        <authorList>
            <person name="Treu L."/>
            <person name="De Diego-Diaz B."/>
            <person name="Papadimitriou K."/>
            <person name="Tsakalidou E."/>
            <person name="Corich V."/>
            <person name="Giacomini A."/>
        </authorList>
    </citation>
    <scope>NUCLEOTIDE SEQUENCE [LARGE SCALE GENOMIC DNA]</scope>
    <source>
        <strain evidence="1 2">27MV</strain>
    </source>
</reference>
<dbReference type="AlphaFoldDB" id="A0A2G3NVG7"/>
<protein>
    <submittedName>
        <fullName evidence="1">Uncharacterized protein</fullName>
    </submittedName>
</protein>
<sequence>MFLSKKTDKMELFAPPLREGYLYSGKISKWIATYENKKQKSLFVGHPHKQTFNFLHFGEIPNPLFGTSCIFQI</sequence>
<dbReference type="Proteomes" id="UP000222913">
    <property type="component" value="Unassembled WGS sequence"/>
</dbReference>
<gene>
    <name evidence="1" type="ORF">CS010_04275</name>
</gene>
<accession>A0A2G3NVG7</accession>
<name>A0A2G3NVG7_STRMC</name>
<comment type="caution">
    <text evidence="1">The sequence shown here is derived from an EMBL/GenBank/DDBJ whole genome shotgun (WGS) entry which is preliminary data.</text>
</comment>
<proteinExistence type="predicted"/>
<organism evidence="1 2">
    <name type="scientific">Streptococcus macedonicus</name>
    <name type="common">Streptococcus gallolyticus macedonicus</name>
    <dbReference type="NCBI Taxonomy" id="59310"/>
    <lineage>
        <taxon>Bacteria</taxon>
        <taxon>Bacillati</taxon>
        <taxon>Bacillota</taxon>
        <taxon>Bacilli</taxon>
        <taxon>Lactobacillales</taxon>
        <taxon>Streptococcaceae</taxon>
        <taxon>Streptococcus</taxon>
    </lineage>
</organism>
<dbReference type="EMBL" id="PEBM01000027">
    <property type="protein sequence ID" value="PHV57554.1"/>
    <property type="molecule type" value="Genomic_DNA"/>
</dbReference>
<evidence type="ECO:0000313" key="1">
    <source>
        <dbReference type="EMBL" id="PHV57554.1"/>
    </source>
</evidence>